<keyword evidence="1" id="KW-0931">ER-Golgi transport</keyword>
<keyword evidence="1" id="KW-0653">Protein transport</keyword>
<dbReference type="GO" id="GO:0015031">
    <property type="term" value="P:protein transport"/>
    <property type="evidence" value="ECO:0007669"/>
    <property type="project" value="UniProtKB-KW"/>
</dbReference>
<comment type="function">
    <text evidence="1">Component of the coat protein complex II (COPII) which promotes the formation of transport vesicles from the endoplasmic reticulum (ER). The coat has two main functions, the physical deformation of the endoplasmic reticulum membrane into vesicles and the selection of cargo molecules.</text>
</comment>
<dbReference type="GO" id="GO:0046872">
    <property type="term" value="F:metal ion binding"/>
    <property type="evidence" value="ECO:0007669"/>
    <property type="project" value="UniProtKB-KW"/>
</dbReference>
<sequence length="73" mass="8319">MASAQDFIEDNEDRDGIRFSWNVWPSSRLEAQRLIVPIGCLYTPLKAKEDLPPVHYHPIVCNKPHCGATLNPF</sequence>
<keyword evidence="1" id="KW-0256">Endoplasmic reticulum</keyword>
<evidence type="ECO:0000313" key="2">
    <source>
        <dbReference type="EMBL" id="KNC72551.1"/>
    </source>
</evidence>
<accession>A0A0L0F7J6</accession>
<feature type="non-terminal residue" evidence="2">
    <location>
        <position position="73"/>
    </location>
</feature>
<dbReference type="InterPro" id="IPR037364">
    <property type="entry name" value="Sec23"/>
</dbReference>
<evidence type="ECO:0000256" key="1">
    <source>
        <dbReference type="RuleBase" id="RU365030"/>
    </source>
</evidence>
<dbReference type="Proteomes" id="UP000054560">
    <property type="component" value="Unassembled WGS sequence"/>
</dbReference>
<dbReference type="EMBL" id="KQ246862">
    <property type="protein sequence ID" value="KNC72551.1"/>
    <property type="molecule type" value="Genomic_DNA"/>
</dbReference>
<comment type="similarity">
    <text evidence="1">Belongs to the SEC23/SEC24 family. SEC23 subfamily.</text>
</comment>
<reference evidence="2 3" key="1">
    <citation type="submission" date="2011-02" db="EMBL/GenBank/DDBJ databases">
        <title>The Genome Sequence of Sphaeroforma arctica JP610.</title>
        <authorList>
            <consortium name="The Broad Institute Genome Sequencing Platform"/>
            <person name="Russ C."/>
            <person name="Cuomo C."/>
            <person name="Young S.K."/>
            <person name="Zeng Q."/>
            <person name="Gargeya S."/>
            <person name="Alvarado L."/>
            <person name="Berlin A."/>
            <person name="Chapman S.B."/>
            <person name="Chen Z."/>
            <person name="Freedman E."/>
            <person name="Gellesch M."/>
            <person name="Goldberg J."/>
            <person name="Griggs A."/>
            <person name="Gujja S."/>
            <person name="Heilman E."/>
            <person name="Heiman D."/>
            <person name="Howarth C."/>
            <person name="Mehta T."/>
            <person name="Neiman D."/>
            <person name="Pearson M."/>
            <person name="Roberts A."/>
            <person name="Saif S."/>
            <person name="Shea T."/>
            <person name="Shenoy N."/>
            <person name="Sisk P."/>
            <person name="Stolte C."/>
            <person name="Sykes S."/>
            <person name="White J."/>
            <person name="Yandava C."/>
            <person name="Burger G."/>
            <person name="Gray M.W."/>
            <person name="Holland P.W.H."/>
            <person name="King N."/>
            <person name="Lang F.B.F."/>
            <person name="Roger A.J."/>
            <person name="Ruiz-Trillo I."/>
            <person name="Haas B."/>
            <person name="Nusbaum C."/>
            <person name="Birren B."/>
        </authorList>
    </citation>
    <scope>NUCLEOTIDE SEQUENCE [LARGE SCALE GENOMIC DNA]</scope>
    <source>
        <strain evidence="2 3">JP610</strain>
    </source>
</reference>
<gene>
    <name evidence="2" type="ORF">SARC_14893</name>
</gene>
<dbReference type="GeneID" id="25915397"/>
<dbReference type="GO" id="GO:0005096">
    <property type="term" value="F:GTPase activator activity"/>
    <property type="evidence" value="ECO:0007669"/>
    <property type="project" value="TreeGrafter"/>
</dbReference>
<dbReference type="Gene3D" id="2.60.40.1670">
    <property type="entry name" value="beta-sandwich domain of Sec23/24"/>
    <property type="match status" value="1"/>
</dbReference>
<keyword evidence="1" id="KW-0813">Transport</keyword>
<comment type="subcellular location">
    <subcellularLocation>
        <location evidence="1">Cytoplasmic vesicle</location>
        <location evidence="1">COPII-coated vesicle membrane</location>
        <topology evidence="1">Peripheral membrane protein</topology>
        <orientation evidence="1">Cytoplasmic side</orientation>
    </subcellularLocation>
    <subcellularLocation>
        <location evidence="1">Endoplasmic reticulum membrane</location>
        <topology evidence="1">Peripheral membrane protein</topology>
        <orientation evidence="1">Cytoplasmic side</orientation>
    </subcellularLocation>
</comment>
<dbReference type="eggNOG" id="KOG1986">
    <property type="taxonomic scope" value="Eukaryota"/>
</dbReference>
<evidence type="ECO:0000313" key="3">
    <source>
        <dbReference type="Proteomes" id="UP000054560"/>
    </source>
</evidence>
<dbReference type="SUPFAM" id="SSF81995">
    <property type="entry name" value="beta-sandwich domain of Sec23/24"/>
    <property type="match status" value="1"/>
</dbReference>
<organism evidence="2 3">
    <name type="scientific">Sphaeroforma arctica JP610</name>
    <dbReference type="NCBI Taxonomy" id="667725"/>
    <lineage>
        <taxon>Eukaryota</taxon>
        <taxon>Ichthyosporea</taxon>
        <taxon>Ichthyophonida</taxon>
        <taxon>Sphaeroforma</taxon>
    </lineage>
</organism>
<dbReference type="OrthoDB" id="10256289at2759"/>
<name>A0A0L0F7J6_9EUKA</name>
<keyword evidence="1" id="KW-0472">Membrane</keyword>
<dbReference type="GO" id="GO:0005789">
    <property type="term" value="C:endoplasmic reticulum membrane"/>
    <property type="evidence" value="ECO:0007669"/>
    <property type="project" value="UniProtKB-SubCell"/>
</dbReference>
<keyword evidence="3" id="KW-1185">Reference proteome</keyword>
<dbReference type="GO" id="GO:0090110">
    <property type="term" value="P:COPII-coated vesicle cargo loading"/>
    <property type="evidence" value="ECO:0007669"/>
    <property type="project" value="TreeGrafter"/>
</dbReference>
<keyword evidence="1" id="KW-0479">Metal-binding</keyword>
<dbReference type="AlphaFoldDB" id="A0A0L0F7J6"/>
<dbReference type="PANTHER" id="PTHR11141:SF0">
    <property type="entry name" value="PROTEIN TRANSPORT PROTEIN SEC23"/>
    <property type="match status" value="1"/>
</dbReference>
<dbReference type="RefSeq" id="XP_014146453.1">
    <property type="nucleotide sequence ID" value="XM_014290978.1"/>
</dbReference>
<dbReference type="GO" id="GO:0070971">
    <property type="term" value="C:endoplasmic reticulum exit site"/>
    <property type="evidence" value="ECO:0007669"/>
    <property type="project" value="TreeGrafter"/>
</dbReference>
<dbReference type="GO" id="GO:0030127">
    <property type="term" value="C:COPII vesicle coat"/>
    <property type="evidence" value="ECO:0007669"/>
    <property type="project" value="TreeGrafter"/>
</dbReference>
<proteinExistence type="inferred from homology"/>
<dbReference type="PANTHER" id="PTHR11141">
    <property type="entry name" value="PROTEIN TRANSPORT PROTEIN SEC23"/>
    <property type="match status" value="1"/>
</dbReference>
<keyword evidence="1" id="KW-0963">Cytoplasm</keyword>
<protein>
    <recommendedName>
        <fullName evidence="1">Protein transport protein SEC23</fullName>
    </recommendedName>
</protein>
<keyword evidence="1" id="KW-0862">Zinc</keyword>
<keyword evidence="1" id="KW-0968">Cytoplasmic vesicle</keyword>
<dbReference type="STRING" id="667725.A0A0L0F7J6"/>